<sequence>MPTLPFLFDILKYTISGLGVVYIAFYLFKPYLDKSESIQLLELKRTISNQTLPLRLQAYERVVLFIERVNPASLLIRLNGSADTAAELQAIIVNEVRNEFQHNITQQIYVSARVWNVVKRVKDDTINMINNAVKALPPDTSALELSKVILVHLSKLEDNPYDVALGLIRQDMEELH</sequence>
<dbReference type="EMBL" id="FNCG01000004">
    <property type="protein sequence ID" value="SDG67387.1"/>
    <property type="molecule type" value="Genomic_DNA"/>
</dbReference>
<feature type="transmembrane region" description="Helical" evidence="1">
    <location>
        <begin position="6"/>
        <end position="28"/>
    </location>
</feature>
<evidence type="ECO:0000313" key="3">
    <source>
        <dbReference type="Proteomes" id="UP000199705"/>
    </source>
</evidence>
<dbReference type="Proteomes" id="UP000199705">
    <property type="component" value="Unassembled WGS sequence"/>
</dbReference>
<dbReference type="RefSeq" id="WP_091165804.1">
    <property type="nucleotide sequence ID" value="NZ_FNCG01000004.1"/>
</dbReference>
<keyword evidence="1" id="KW-1133">Transmembrane helix</keyword>
<keyword evidence="3" id="KW-1185">Reference proteome</keyword>
<evidence type="ECO:0000256" key="1">
    <source>
        <dbReference type="SAM" id="Phobius"/>
    </source>
</evidence>
<gene>
    <name evidence="2" type="ORF">SAMN05192573_104312</name>
</gene>
<dbReference type="InterPro" id="IPR057695">
    <property type="entry name" value="DUF7935"/>
</dbReference>
<dbReference type="Pfam" id="PF25589">
    <property type="entry name" value="DUF7935"/>
    <property type="match status" value="1"/>
</dbReference>
<name>A0A1G7W5Y9_9SPHI</name>
<dbReference type="AlphaFoldDB" id="A0A1G7W5Y9"/>
<keyword evidence="1" id="KW-0812">Transmembrane</keyword>
<dbReference type="STRING" id="551996.SAMN05192573_104312"/>
<proteinExistence type="predicted"/>
<reference evidence="3" key="1">
    <citation type="submission" date="2016-10" db="EMBL/GenBank/DDBJ databases">
        <authorList>
            <person name="Varghese N."/>
            <person name="Submissions S."/>
        </authorList>
    </citation>
    <scope>NUCLEOTIDE SEQUENCE [LARGE SCALE GENOMIC DNA]</scope>
    <source>
        <strain evidence="3">Gh-67</strain>
    </source>
</reference>
<organism evidence="2 3">
    <name type="scientific">Mucilaginibacter gossypii</name>
    <dbReference type="NCBI Taxonomy" id="551996"/>
    <lineage>
        <taxon>Bacteria</taxon>
        <taxon>Pseudomonadati</taxon>
        <taxon>Bacteroidota</taxon>
        <taxon>Sphingobacteriia</taxon>
        <taxon>Sphingobacteriales</taxon>
        <taxon>Sphingobacteriaceae</taxon>
        <taxon>Mucilaginibacter</taxon>
    </lineage>
</organism>
<accession>A0A1G7W5Y9</accession>
<protein>
    <submittedName>
        <fullName evidence="2">Uncharacterized protein</fullName>
    </submittedName>
</protein>
<keyword evidence="1" id="KW-0472">Membrane</keyword>
<evidence type="ECO:0000313" key="2">
    <source>
        <dbReference type="EMBL" id="SDG67387.1"/>
    </source>
</evidence>